<keyword evidence="3" id="KW-1185">Reference proteome</keyword>
<sequence length="169" mass="18441">MEKIFKVIKGDITKQQTDAVVNAANKTLLGGGGVDGAIHRTAGPMLLAKCVTLGGCKTGEAKITPGYNLSAEYVIHTVGPVWRGGDYNEPELLADCYKNSLKLAEEYKLRSVSFPSISTGAYRYPLAEAAKIAAREIERFLQTSKYVQEVYLVAFSDSAYLTYKHAPKE</sequence>
<proteinExistence type="predicted"/>
<dbReference type="PANTHER" id="PTHR11106:SF27">
    <property type="entry name" value="MACRO DOMAIN-CONTAINING PROTEIN"/>
    <property type="match status" value="1"/>
</dbReference>
<evidence type="ECO:0000259" key="1">
    <source>
        <dbReference type="PROSITE" id="PS51154"/>
    </source>
</evidence>
<dbReference type="AlphaFoldDB" id="A0A1W6LKD5"/>
<dbReference type="EC" id="3.5.1.-" evidence="2"/>
<dbReference type="Gene3D" id="3.40.220.10">
    <property type="entry name" value="Leucine Aminopeptidase, subunit E, domain 1"/>
    <property type="match status" value="1"/>
</dbReference>
<dbReference type="EMBL" id="CP021023">
    <property type="protein sequence ID" value="ARN56203.1"/>
    <property type="molecule type" value="Genomic_DNA"/>
</dbReference>
<dbReference type="KEGG" id="pbp:STSP1_00578"/>
<dbReference type="NCBIfam" id="NF001664">
    <property type="entry name" value="PRK00431.1-6"/>
    <property type="match status" value="1"/>
</dbReference>
<dbReference type="SUPFAM" id="SSF52949">
    <property type="entry name" value="Macro domain-like"/>
    <property type="match status" value="1"/>
</dbReference>
<dbReference type="InterPro" id="IPR002589">
    <property type="entry name" value="Macro_dom"/>
</dbReference>
<dbReference type="Pfam" id="PF01661">
    <property type="entry name" value="Macro"/>
    <property type="match status" value="1"/>
</dbReference>
<protein>
    <submittedName>
        <fullName evidence="2">O-acetyl-ADP-ribose deacetylase</fullName>
        <ecNumber evidence="2">3.5.1.-</ecNumber>
    </submittedName>
</protein>
<name>A0A1W6LKD5_9BACT</name>
<organism evidence="2 3">
    <name type="scientific">Sedimentisphaera salicampi</name>
    <dbReference type="NCBI Taxonomy" id="1941349"/>
    <lineage>
        <taxon>Bacteria</taxon>
        <taxon>Pseudomonadati</taxon>
        <taxon>Planctomycetota</taxon>
        <taxon>Phycisphaerae</taxon>
        <taxon>Sedimentisphaerales</taxon>
        <taxon>Sedimentisphaeraceae</taxon>
        <taxon>Sedimentisphaera</taxon>
    </lineage>
</organism>
<keyword evidence="2" id="KW-0378">Hydrolase</keyword>
<dbReference type="PANTHER" id="PTHR11106">
    <property type="entry name" value="GANGLIOSIDE INDUCED DIFFERENTIATION ASSOCIATED PROTEIN 2-RELATED"/>
    <property type="match status" value="1"/>
</dbReference>
<dbReference type="RefSeq" id="WP_085754915.1">
    <property type="nucleotide sequence ID" value="NZ_CP021023.1"/>
</dbReference>
<evidence type="ECO:0000313" key="2">
    <source>
        <dbReference type="EMBL" id="ARN56203.1"/>
    </source>
</evidence>
<feature type="domain" description="Macro" evidence="1">
    <location>
        <begin position="1"/>
        <end position="169"/>
    </location>
</feature>
<dbReference type="CDD" id="cd02908">
    <property type="entry name" value="Macro_OAADPr_deacetylase"/>
    <property type="match status" value="1"/>
</dbReference>
<dbReference type="SMART" id="SM00506">
    <property type="entry name" value="A1pp"/>
    <property type="match status" value="1"/>
</dbReference>
<evidence type="ECO:0000313" key="3">
    <source>
        <dbReference type="Proteomes" id="UP000193334"/>
    </source>
</evidence>
<dbReference type="Proteomes" id="UP000193334">
    <property type="component" value="Chromosome"/>
</dbReference>
<accession>A0A1W6LKD5</accession>
<reference evidence="3" key="1">
    <citation type="submission" date="2017-04" db="EMBL/GenBank/DDBJ databases">
        <title>Comparative genomics and description of representatives of a novel lineage of planctomycetes thriving in anoxic sediments.</title>
        <authorList>
            <person name="Spring S."/>
            <person name="Bunk B."/>
            <person name="Sproer C."/>
        </authorList>
    </citation>
    <scope>NUCLEOTIDE SEQUENCE [LARGE SCALE GENOMIC DNA]</scope>
    <source>
        <strain evidence="3">ST-PulAB-D4</strain>
    </source>
</reference>
<dbReference type="PROSITE" id="PS51154">
    <property type="entry name" value="MACRO"/>
    <property type="match status" value="1"/>
</dbReference>
<dbReference type="STRING" id="1941349.STSP1_00578"/>
<dbReference type="GO" id="GO:0016787">
    <property type="term" value="F:hydrolase activity"/>
    <property type="evidence" value="ECO:0007669"/>
    <property type="project" value="UniProtKB-KW"/>
</dbReference>
<gene>
    <name evidence="2" type="primary">ymdB</name>
    <name evidence="2" type="ORF">STSP1_00578</name>
</gene>
<dbReference type="InterPro" id="IPR043472">
    <property type="entry name" value="Macro_dom-like"/>
</dbReference>